<keyword evidence="2" id="KW-1185">Reference proteome</keyword>
<gene>
    <name evidence="1" type="ORF">GBZ86_15565</name>
</gene>
<proteinExistence type="predicted"/>
<dbReference type="EMBL" id="WHJC01000460">
    <property type="protein sequence ID" value="MPQ45141.1"/>
    <property type="molecule type" value="Genomic_DNA"/>
</dbReference>
<dbReference type="RefSeq" id="WP_152892178.1">
    <property type="nucleotide sequence ID" value="NZ_WHJC01000460.1"/>
</dbReference>
<name>A0A6I1MWF3_9CLOT</name>
<dbReference type="OrthoDB" id="3789967at2"/>
<comment type="caution">
    <text evidence="1">The sequence shown here is derived from an EMBL/GenBank/DDBJ whole genome shotgun (WGS) entry which is preliminary data.</text>
</comment>
<evidence type="ECO:0000313" key="2">
    <source>
        <dbReference type="Proteomes" id="UP000430345"/>
    </source>
</evidence>
<sequence>MKNILVLISDLKGKESNSYAIFNKIKNILDENNYKYHIVLINDEFLNNDIELKRLIKKTEVYSNIILITNMQENKLSNNTMDFLEKLLHNKERINKDIMFSVIINYNYIDIKNTEIHLNYCESIIKKIGLKWQKGIGATLQQNAWKEDLKKNKKRYSPLIVELEFLCANIESNKKCYEHSFVTPFMPKSIFQGLSKLNSLKEKYCLKK</sequence>
<dbReference type="AlphaFoldDB" id="A0A6I1MWF3"/>
<organism evidence="1 2">
    <name type="scientific">Clostridium tarantellae</name>
    <dbReference type="NCBI Taxonomy" id="39493"/>
    <lineage>
        <taxon>Bacteria</taxon>
        <taxon>Bacillati</taxon>
        <taxon>Bacillota</taxon>
        <taxon>Clostridia</taxon>
        <taxon>Eubacteriales</taxon>
        <taxon>Clostridiaceae</taxon>
        <taxon>Clostridium</taxon>
    </lineage>
</organism>
<accession>A0A6I1MWF3</accession>
<evidence type="ECO:0000313" key="1">
    <source>
        <dbReference type="EMBL" id="MPQ45141.1"/>
    </source>
</evidence>
<reference evidence="1 2" key="1">
    <citation type="submission" date="2019-10" db="EMBL/GenBank/DDBJ databases">
        <title>The Genome Sequence of Clostridium tarantellae Isolated from Fish Brain.</title>
        <authorList>
            <person name="Bano L."/>
            <person name="Kiel M."/>
            <person name="Sales G."/>
            <person name="Doxey A.C."/>
            <person name="Mansfield M.J."/>
            <person name="Schiavone M."/>
            <person name="Rossetto O."/>
            <person name="Pirazzini M."/>
            <person name="Dobrindt U."/>
            <person name="Montecucco C."/>
        </authorList>
    </citation>
    <scope>NUCLEOTIDE SEQUENCE [LARGE SCALE GENOMIC DNA]</scope>
    <source>
        <strain evidence="1 2">DSM 3997</strain>
    </source>
</reference>
<dbReference type="Proteomes" id="UP000430345">
    <property type="component" value="Unassembled WGS sequence"/>
</dbReference>
<protein>
    <submittedName>
        <fullName evidence="1">Uncharacterized protein</fullName>
    </submittedName>
</protein>